<dbReference type="STRING" id="402880.MmarC5_1317"/>
<feature type="region of interest" description="Disordered" evidence="1">
    <location>
        <begin position="195"/>
        <end position="217"/>
    </location>
</feature>
<feature type="region of interest" description="Disordered" evidence="1">
    <location>
        <begin position="311"/>
        <end position="331"/>
    </location>
</feature>
<organism evidence="2 3">
    <name type="scientific">Methanococcus maripaludis (strain C5 / ATCC BAA-1333)</name>
    <dbReference type="NCBI Taxonomy" id="402880"/>
    <lineage>
        <taxon>Archaea</taxon>
        <taxon>Methanobacteriati</taxon>
        <taxon>Methanobacteriota</taxon>
        <taxon>Methanomada group</taxon>
        <taxon>Methanococci</taxon>
        <taxon>Methanococcales</taxon>
        <taxon>Methanococcaceae</taxon>
        <taxon>Methanococcus</taxon>
    </lineage>
</organism>
<evidence type="ECO:0000313" key="3">
    <source>
        <dbReference type="Proteomes" id="UP000000253"/>
    </source>
</evidence>
<name>A4FZI1_METM5</name>
<reference evidence="2 3" key="1">
    <citation type="submission" date="2007-03" db="EMBL/GenBank/DDBJ databases">
        <title>Complete sequence of chromosome of Methanococcus maripaludis C5.</title>
        <authorList>
            <consortium name="US DOE Joint Genome Institute"/>
            <person name="Copeland A."/>
            <person name="Lucas S."/>
            <person name="Lapidus A."/>
            <person name="Barry K."/>
            <person name="Glavina del Rio T."/>
            <person name="Dalin E."/>
            <person name="Tice H."/>
            <person name="Pitluck S."/>
            <person name="Chertkov O."/>
            <person name="Brettin T."/>
            <person name="Bruce D."/>
            <person name="Han C."/>
            <person name="Detter J.C."/>
            <person name="Schmutz J."/>
            <person name="Larimer F."/>
            <person name="Land M."/>
            <person name="Hauser L."/>
            <person name="Kyrpides N."/>
            <person name="Mikhailova N."/>
            <person name="Sieprawska-Lupa M."/>
            <person name="Whitman W.B."/>
            <person name="Richardson P."/>
        </authorList>
    </citation>
    <scope>NUCLEOTIDE SEQUENCE [LARGE SCALE GENOMIC DNA]</scope>
    <source>
        <strain evidence="3">C5 / ATCC BAA-1333</strain>
    </source>
</reference>
<dbReference type="GeneID" id="4929210"/>
<evidence type="ECO:0000256" key="1">
    <source>
        <dbReference type="SAM" id="MobiDB-lite"/>
    </source>
</evidence>
<dbReference type="RefSeq" id="WP_011869066.1">
    <property type="nucleotide sequence ID" value="NC_009135.1"/>
</dbReference>
<feature type="compositionally biased region" description="Low complexity" evidence="1">
    <location>
        <begin position="201"/>
        <end position="213"/>
    </location>
</feature>
<dbReference type="AlphaFoldDB" id="A4FZI1"/>
<gene>
    <name evidence="2" type="ordered locus">MmarC5_1317</name>
</gene>
<dbReference type="OrthoDB" id="60650at2157"/>
<dbReference type="EMBL" id="CP000609">
    <property type="protein sequence ID" value="ABO35615.1"/>
    <property type="molecule type" value="Genomic_DNA"/>
</dbReference>
<protein>
    <submittedName>
        <fullName evidence="2">Uncharacterized protein</fullName>
    </submittedName>
</protein>
<dbReference type="KEGG" id="mmq:MmarC5_1317"/>
<sequence>MIKKMVLLFFSILILISPSFAVSEVTLSPETPEVGDTIILSGKSNPNEEVSCSAWFEINPIISQPYYGTLLYGVEIPQTPNGFKVTAENVESLDVSIKMGFWVTISGTPDYSGNAAVSKSNVPEGTYDIKIGGKIKDDSKPVILKIYASTVINADENGDFEYHYNTDAIDEGTTIYLNIGGVSKEVTITGSTPAPVVTSATTNTDNTTTTNTTTEDKSPPVIKVLAPSNSEYSTKSLDFDVDVTDDSEFEFFIYLNNNELDYENAGDHYTGSFELLNGKNELKLVSEDEYDNKNIKILYLTYSKPSEEISSETSEVSNVQESTETSGCSESTISEENVELNIVQGTMILNAGNALLTVNDGTEISTNGDIKIEEIQIPETALSYVIYPENTEFSDPLSLEIELSDVSGNLKVIYYDSKKGWINVPYNVEDNTLKLDVTKSGYYAVKVTETTTEEKDSFIDTIKSVLNAVKIIINAIFSRI</sequence>
<proteinExistence type="predicted"/>
<dbReference type="Proteomes" id="UP000000253">
    <property type="component" value="Chromosome"/>
</dbReference>
<evidence type="ECO:0000313" key="2">
    <source>
        <dbReference type="EMBL" id="ABO35615.1"/>
    </source>
</evidence>
<dbReference type="HOGENOM" id="CLU_570630_0_0_2"/>
<dbReference type="eggNOG" id="arCOG03961">
    <property type="taxonomic scope" value="Archaea"/>
</dbReference>
<accession>A4FZI1</accession>